<dbReference type="AlphaFoldDB" id="G2YGN0"/>
<sequence length="139" mass="14724">MALKRHGSLSRTGHNHTNSEGNQRIRRARSPTAAQLATSPNSENQMFTASHARRMVKSDKGDGLSSVLSPRTAPVIIKHGHSRRATDSGRSVSGGHGHGREGSGSLRVNAINGAAGGSMNREVRGRESVMHATGKGGWR</sequence>
<feature type="compositionally biased region" description="Polar residues" evidence="1">
    <location>
        <begin position="32"/>
        <end position="48"/>
    </location>
</feature>
<protein>
    <submittedName>
        <fullName evidence="2">Uncharacterized protein</fullName>
    </submittedName>
</protein>
<evidence type="ECO:0000313" key="3">
    <source>
        <dbReference type="Proteomes" id="UP000008177"/>
    </source>
</evidence>
<gene>
    <name evidence="2" type="ORF">BofuT4_P086030.1</name>
</gene>
<dbReference type="HOGENOM" id="CLU_1844782_0_0_1"/>
<dbReference type="Proteomes" id="UP000008177">
    <property type="component" value="Unplaced contigs"/>
</dbReference>
<accession>G2YGN0</accession>
<evidence type="ECO:0000256" key="1">
    <source>
        <dbReference type="SAM" id="MobiDB-lite"/>
    </source>
</evidence>
<reference evidence="3" key="1">
    <citation type="journal article" date="2011" name="PLoS Genet.">
        <title>Genomic analysis of the necrotrophic fungal pathogens Sclerotinia sclerotiorum and Botrytis cinerea.</title>
        <authorList>
            <person name="Amselem J."/>
            <person name="Cuomo C.A."/>
            <person name="van Kan J.A."/>
            <person name="Viaud M."/>
            <person name="Benito E.P."/>
            <person name="Couloux A."/>
            <person name="Coutinho P.M."/>
            <person name="de Vries R.P."/>
            <person name="Dyer P.S."/>
            <person name="Fillinger S."/>
            <person name="Fournier E."/>
            <person name="Gout L."/>
            <person name="Hahn M."/>
            <person name="Kohn L."/>
            <person name="Lapalu N."/>
            <person name="Plummer K.M."/>
            <person name="Pradier J.M."/>
            <person name="Quevillon E."/>
            <person name="Sharon A."/>
            <person name="Simon A."/>
            <person name="ten Have A."/>
            <person name="Tudzynski B."/>
            <person name="Tudzynski P."/>
            <person name="Wincker P."/>
            <person name="Andrew M."/>
            <person name="Anthouard V."/>
            <person name="Beever R.E."/>
            <person name="Beffa R."/>
            <person name="Benoit I."/>
            <person name="Bouzid O."/>
            <person name="Brault B."/>
            <person name="Chen Z."/>
            <person name="Choquer M."/>
            <person name="Collemare J."/>
            <person name="Cotton P."/>
            <person name="Danchin E.G."/>
            <person name="Da Silva C."/>
            <person name="Gautier A."/>
            <person name="Giraud C."/>
            <person name="Giraud T."/>
            <person name="Gonzalez C."/>
            <person name="Grossetete S."/>
            <person name="Guldener U."/>
            <person name="Henrissat B."/>
            <person name="Howlett B.J."/>
            <person name="Kodira C."/>
            <person name="Kretschmer M."/>
            <person name="Lappartient A."/>
            <person name="Leroch M."/>
            <person name="Levis C."/>
            <person name="Mauceli E."/>
            <person name="Neuveglise C."/>
            <person name="Oeser B."/>
            <person name="Pearson M."/>
            <person name="Poulain J."/>
            <person name="Poussereau N."/>
            <person name="Quesneville H."/>
            <person name="Rascle C."/>
            <person name="Schumacher J."/>
            <person name="Segurens B."/>
            <person name="Sexton A."/>
            <person name="Silva E."/>
            <person name="Sirven C."/>
            <person name="Soanes D.M."/>
            <person name="Talbot N.J."/>
            <person name="Templeton M."/>
            <person name="Yandava C."/>
            <person name="Yarden O."/>
            <person name="Zeng Q."/>
            <person name="Rollins J.A."/>
            <person name="Lebrun M.H."/>
            <person name="Dickman M."/>
        </authorList>
    </citation>
    <scope>NUCLEOTIDE SEQUENCE [LARGE SCALE GENOMIC DNA]</scope>
    <source>
        <strain evidence="3">T4</strain>
    </source>
</reference>
<dbReference type="STRING" id="999810.G2YGN0"/>
<dbReference type="EMBL" id="FQ790331">
    <property type="protein sequence ID" value="CCD34899.1"/>
    <property type="molecule type" value="Genomic_DNA"/>
</dbReference>
<proteinExistence type="predicted"/>
<name>G2YGN0_BOTF4</name>
<dbReference type="InParanoid" id="G2YGN0"/>
<organism evidence="2 3">
    <name type="scientific">Botryotinia fuckeliana (strain T4)</name>
    <name type="common">Noble rot fungus</name>
    <name type="synonym">Botrytis cinerea</name>
    <dbReference type="NCBI Taxonomy" id="999810"/>
    <lineage>
        <taxon>Eukaryota</taxon>
        <taxon>Fungi</taxon>
        <taxon>Dikarya</taxon>
        <taxon>Ascomycota</taxon>
        <taxon>Pezizomycotina</taxon>
        <taxon>Leotiomycetes</taxon>
        <taxon>Helotiales</taxon>
        <taxon>Sclerotiniaceae</taxon>
        <taxon>Botrytis</taxon>
    </lineage>
</organism>
<feature type="compositionally biased region" description="Polar residues" evidence="1">
    <location>
        <begin position="9"/>
        <end position="22"/>
    </location>
</feature>
<evidence type="ECO:0000313" key="2">
    <source>
        <dbReference type="EMBL" id="CCD34899.1"/>
    </source>
</evidence>
<feature type="region of interest" description="Disordered" evidence="1">
    <location>
        <begin position="1"/>
        <end position="139"/>
    </location>
</feature>